<dbReference type="PANTHER" id="PTHR24305:SF166">
    <property type="entry name" value="CYTOCHROME P450 12A4, MITOCHONDRIAL-RELATED"/>
    <property type="match status" value="1"/>
</dbReference>
<dbReference type="EMBL" id="LFIW01000748">
    <property type="protein sequence ID" value="KZL84992.1"/>
    <property type="molecule type" value="Genomic_DNA"/>
</dbReference>
<evidence type="ECO:0000256" key="9">
    <source>
        <dbReference type="SAM" id="Phobius"/>
    </source>
</evidence>
<dbReference type="SUPFAM" id="SSF48264">
    <property type="entry name" value="Cytochrome P450"/>
    <property type="match status" value="1"/>
</dbReference>
<dbReference type="GO" id="GO:0016705">
    <property type="term" value="F:oxidoreductase activity, acting on paired donors, with incorporation or reduction of molecular oxygen"/>
    <property type="evidence" value="ECO:0007669"/>
    <property type="project" value="InterPro"/>
</dbReference>
<keyword evidence="9" id="KW-0812">Transmembrane</keyword>
<dbReference type="PRINTS" id="PR00385">
    <property type="entry name" value="P450"/>
</dbReference>
<proteinExistence type="inferred from homology"/>
<dbReference type="Gene3D" id="1.10.630.10">
    <property type="entry name" value="Cytochrome P450"/>
    <property type="match status" value="1"/>
</dbReference>
<keyword evidence="9" id="KW-0472">Membrane</keyword>
<dbReference type="GO" id="GO:0004497">
    <property type="term" value="F:monooxygenase activity"/>
    <property type="evidence" value="ECO:0007669"/>
    <property type="project" value="UniProtKB-KW"/>
</dbReference>
<evidence type="ECO:0000313" key="11">
    <source>
        <dbReference type="Proteomes" id="UP000076584"/>
    </source>
</evidence>
<evidence type="ECO:0000256" key="3">
    <source>
        <dbReference type="ARBA" id="ARBA00022617"/>
    </source>
</evidence>
<feature type="binding site" description="axial binding residue" evidence="7">
    <location>
        <position position="538"/>
    </location>
    <ligand>
        <name>heme</name>
        <dbReference type="ChEBI" id="CHEBI:30413"/>
    </ligand>
    <ligandPart>
        <name>Fe</name>
        <dbReference type="ChEBI" id="CHEBI:18248"/>
    </ligandPart>
</feature>
<dbReference type="InterPro" id="IPR050121">
    <property type="entry name" value="Cytochrome_P450_monoxygenase"/>
</dbReference>
<evidence type="ECO:0000256" key="6">
    <source>
        <dbReference type="ARBA" id="ARBA00023033"/>
    </source>
</evidence>
<dbReference type="Pfam" id="PF00067">
    <property type="entry name" value="p450"/>
    <property type="match status" value="1"/>
</dbReference>
<dbReference type="GO" id="GO:0005506">
    <property type="term" value="F:iron ion binding"/>
    <property type="evidence" value="ECO:0007669"/>
    <property type="project" value="InterPro"/>
</dbReference>
<evidence type="ECO:0000256" key="2">
    <source>
        <dbReference type="ARBA" id="ARBA00010617"/>
    </source>
</evidence>
<accession>A0A161Y6B2</accession>
<evidence type="ECO:0000313" key="10">
    <source>
        <dbReference type="EMBL" id="KZL84992.1"/>
    </source>
</evidence>
<dbReference type="PRINTS" id="PR00465">
    <property type="entry name" value="EP450IV"/>
</dbReference>
<keyword evidence="4 7" id="KW-0479">Metal-binding</keyword>
<dbReference type="Proteomes" id="UP000076584">
    <property type="component" value="Unassembled WGS sequence"/>
</dbReference>
<dbReference type="AlphaFoldDB" id="A0A161Y6B2"/>
<name>A0A161Y6B2_COLIC</name>
<sequence>LSRTAKLQSRVHSRDSLSSDKMGSNLIPIVIASVAAWLFYQLIVHPLFLSPLSNIPVPHWSCHISPLWILYTRKANCQNRTLHQAHLRLGPVVRIAPNELSVDGYDVLKVVYQGGFEKDEWYSIFDNYGHRHNDCKYSVTDDRRSVPCMFSTLPSKPHSLRKRMVSNVYSKSFIHTSEAANAQSRAILFDRLLPLLSASASASASGEPPSGAGLDVFSTFLATTMDFITAYIFGLRNATDFIRDRAYRDHWLQLYLARASHGFWPQELPRLTALCAKVSRSRWKPYPAWVDGANAEIAAWNRKLCEAADDFIHGRNKNGSSSAGVAGKQEEEDPANEPVVFRALEAGVEKERLANGEASLLYRTTILQKDLSIASEVMDQVLAGQETAGIALTYLAWHLSKSPDLQLCLRHELLTLAPSLAMAPDACLPPRLPDPKQVDALPLLHAVMMETLRLHAPIPGPEPRRTPRHPPCRLGGFHVPGGVRVAALGYALHRNAEVFPDPETWDHKRWLEDSGIGEERRRDMMRYFWAFGSGGRMCVGSNFAMNEMKLIAAAIWTNFTTHIVDDTDIDQDDTYTARPIAERLFLRFEHV</sequence>
<evidence type="ECO:0000256" key="4">
    <source>
        <dbReference type="ARBA" id="ARBA00022723"/>
    </source>
</evidence>
<keyword evidence="9" id="KW-1133">Transmembrane helix</keyword>
<evidence type="ECO:0000256" key="7">
    <source>
        <dbReference type="PIRSR" id="PIRSR602403-1"/>
    </source>
</evidence>
<dbReference type="STRING" id="1573173.A0A161Y6B2"/>
<evidence type="ECO:0000256" key="5">
    <source>
        <dbReference type="ARBA" id="ARBA00023004"/>
    </source>
</evidence>
<evidence type="ECO:0000256" key="1">
    <source>
        <dbReference type="ARBA" id="ARBA00001971"/>
    </source>
</evidence>
<protein>
    <submittedName>
        <fullName evidence="10">Cytochrome p450</fullName>
    </submittedName>
</protein>
<evidence type="ECO:0000256" key="8">
    <source>
        <dbReference type="RuleBase" id="RU000461"/>
    </source>
</evidence>
<keyword evidence="5 7" id="KW-0408">Iron</keyword>
<keyword evidence="8" id="KW-0560">Oxidoreductase</keyword>
<feature type="transmembrane region" description="Helical" evidence="9">
    <location>
        <begin position="26"/>
        <end position="48"/>
    </location>
</feature>
<comment type="similarity">
    <text evidence="2 8">Belongs to the cytochrome P450 family.</text>
</comment>
<dbReference type="InterPro" id="IPR001128">
    <property type="entry name" value="Cyt_P450"/>
</dbReference>
<feature type="non-terminal residue" evidence="10">
    <location>
        <position position="1"/>
    </location>
</feature>
<reference evidence="10 11" key="1">
    <citation type="submission" date="2015-06" db="EMBL/GenBank/DDBJ databases">
        <title>Survival trade-offs in plant roots during colonization by closely related pathogenic and mutualistic fungi.</title>
        <authorList>
            <person name="Hacquard S."/>
            <person name="Kracher B."/>
            <person name="Hiruma K."/>
            <person name="Weinman A."/>
            <person name="Muench P."/>
            <person name="Garrido Oter R."/>
            <person name="Ver Loren van Themaat E."/>
            <person name="Dallerey J.-F."/>
            <person name="Damm U."/>
            <person name="Henrissat B."/>
            <person name="Lespinet O."/>
            <person name="Thon M."/>
            <person name="Kemen E."/>
            <person name="McHardy A.C."/>
            <person name="Schulze-Lefert P."/>
            <person name="O'Connell R.J."/>
        </authorList>
    </citation>
    <scope>NUCLEOTIDE SEQUENCE [LARGE SCALE GENOMIC DNA]</scope>
    <source>
        <strain evidence="10 11">MAFF 238704</strain>
    </source>
</reference>
<keyword evidence="6 8" id="KW-0503">Monooxygenase</keyword>
<comment type="cofactor">
    <cofactor evidence="1 7">
        <name>heme</name>
        <dbReference type="ChEBI" id="CHEBI:30413"/>
    </cofactor>
</comment>
<dbReference type="PANTHER" id="PTHR24305">
    <property type="entry name" value="CYTOCHROME P450"/>
    <property type="match status" value="1"/>
</dbReference>
<keyword evidence="11" id="KW-1185">Reference proteome</keyword>
<dbReference type="PROSITE" id="PS00086">
    <property type="entry name" value="CYTOCHROME_P450"/>
    <property type="match status" value="1"/>
</dbReference>
<dbReference type="CDD" id="cd11059">
    <property type="entry name" value="CYP_fungal"/>
    <property type="match status" value="1"/>
</dbReference>
<gene>
    <name evidence="10" type="ORF">CI238_04073</name>
</gene>
<dbReference type="GO" id="GO:0020037">
    <property type="term" value="F:heme binding"/>
    <property type="evidence" value="ECO:0007669"/>
    <property type="project" value="InterPro"/>
</dbReference>
<dbReference type="InterPro" id="IPR002403">
    <property type="entry name" value="Cyt_P450_E_grp-IV"/>
</dbReference>
<organism evidence="10 11">
    <name type="scientific">Colletotrichum incanum</name>
    <name type="common">Soybean anthracnose fungus</name>
    <dbReference type="NCBI Taxonomy" id="1573173"/>
    <lineage>
        <taxon>Eukaryota</taxon>
        <taxon>Fungi</taxon>
        <taxon>Dikarya</taxon>
        <taxon>Ascomycota</taxon>
        <taxon>Pezizomycotina</taxon>
        <taxon>Sordariomycetes</taxon>
        <taxon>Hypocreomycetidae</taxon>
        <taxon>Glomerellales</taxon>
        <taxon>Glomerellaceae</taxon>
        <taxon>Colletotrichum</taxon>
        <taxon>Colletotrichum spaethianum species complex</taxon>
    </lineage>
</organism>
<dbReference type="InterPro" id="IPR036396">
    <property type="entry name" value="Cyt_P450_sf"/>
</dbReference>
<keyword evidence="3 7" id="KW-0349">Heme</keyword>
<dbReference type="InterPro" id="IPR017972">
    <property type="entry name" value="Cyt_P450_CS"/>
</dbReference>
<comment type="caution">
    <text evidence="10">The sequence shown here is derived from an EMBL/GenBank/DDBJ whole genome shotgun (WGS) entry which is preliminary data.</text>
</comment>